<keyword evidence="3" id="KW-1185">Reference proteome</keyword>
<name>A0A8J4EMU5_9ACTN</name>
<organism evidence="2 3">
    <name type="scientific">Actinocatenispora comari</name>
    <dbReference type="NCBI Taxonomy" id="2807577"/>
    <lineage>
        <taxon>Bacteria</taxon>
        <taxon>Bacillati</taxon>
        <taxon>Actinomycetota</taxon>
        <taxon>Actinomycetes</taxon>
        <taxon>Micromonosporales</taxon>
        <taxon>Micromonosporaceae</taxon>
        <taxon>Actinocatenispora</taxon>
    </lineage>
</organism>
<accession>A0A8J4EMU5</accession>
<comment type="caution">
    <text evidence="2">The sequence shown here is derived from an EMBL/GenBank/DDBJ whole genome shotgun (WGS) entry which is preliminary data.</text>
</comment>
<dbReference type="Proteomes" id="UP000614996">
    <property type="component" value="Unassembled WGS sequence"/>
</dbReference>
<proteinExistence type="predicted"/>
<dbReference type="AlphaFoldDB" id="A0A8J4EMU5"/>
<gene>
    <name evidence="2" type="ORF">NUM_51850</name>
</gene>
<dbReference type="EMBL" id="BOPO01000110">
    <property type="protein sequence ID" value="GIL29931.1"/>
    <property type="molecule type" value="Genomic_DNA"/>
</dbReference>
<feature type="region of interest" description="Disordered" evidence="1">
    <location>
        <begin position="81"/>
        <end position="101"/>
    </location>
</feature>
<evidence type="ECO:0000313" key="2">
    <source>
        <dbReference type="EMBL" id="GIL29931.1"/>
    </source>
</evidence>
<protein>
    <submittedName>
        <fullName evidence="2">Uncharacterized protein</fullName>
    </submittedName>
</protein>
<reference evidence="3" key="1">
    <citation type="journal article" date="2021" name="Int. J. Syst. Evol. Microbiol.">
        <title>Actinocatenispora comari sp. nov., an endophytic actinomycete isolated from aerial parts of Comarum salesowianum.</title>
        <authorList>
            <person name="Oyunbileg N."/>
            <person name="Iizaka Y."/>
            <person name="Hamada M."/>
            <person name="Davaapurev B.O."/>
            <person name="Fukumoto A."/>
            <person name="Tsetseg B."/>
            <person name="Kato F."/>
            <person name="Tamura T."/>
            <person name="Batkhuu J."/>
            <person name="Anzai Y."/>
        </authorList>
    </citation>
    <scope>NUCLEOTIDE SEQUENCE [LARGE SCALE GENOMIC DNA]</scope>
    <source>
        <strain evidence="3">NUM-2625</strain>
    </source>
</reference>
<evidence type="ECO:0000256" key="1">
    <source>
        <dbReference type="SAM" id="MobiDB-lite"/>
    </source>
</evidence>
<feature type="region of interest" description="Disordered" evidence="1">
    <location>
        <begin position="1"/>
        <end position="56"/>
    </location>
</feature>
<evidence type="ECO:0000313" key="3">
    <source>
        <dbReference type="Proteomes" id="UP000614996"/>
    </source>
</evidence>
<sequence>MGWTRLNPGTRGDIVPGTSSTTADHRLPAPRVTSENTSSRGQIPAERGDIVPTCPRPDVTIAEPVDGPDCGWWLVASRGEHGTDCPGCRQATGGPDHREAS</sequence>